<sequence>MREPIAIIGTACRLPGGATSPSRFWELLQHPRDVLKECKPYQLDLSSFYNPNGEHHGSTDVPNQSYLLEGNTRHFDASFFNINPAEADGMDPQQRILLETTYEALEAAGYTLEQLRGSPTAVFVGVMTSNYHDIQTRDLDNIGRWHATGTAPSILSNRISYCFDLKGPSMTINTGCSISLVALHQAVQSLRSGEATIAIVAGVNLLLDAGTYVSESKIHMLSPTSRCRMWDADADGYARGEGCASVILKPLSQALADGDDIECIIRGTGVNSDGRSAGIMMPNPEAQAALIKQVYESCELDPVRDCCQYFECHGTGTQAGDPVEAEAIQCTFFPEGSTFPPEERLYVGLVKTVVGHLEGCAGLSGLLKAVLCIKHRTIAPNMLFCKLNPSILRFYDHLKVPTQAIPWPYATPGDPLRASINSFGFGGTNAHAVIESFPSPTPSNYAPGSAGNIVIGPLVFSANTAESLLLNVKNVAAFINAHPSLDLNDLAWTLSTKRSVLPFKISFTGSTREELLKCMNTTVQASEASPDIGFGIRIRRSPNESGNILGVFTGQGAQWANMGADLIHSCQTSRESINRCQQAMTCLPDGPSWSLVDELLADETSSRLSDAALSQRLTTAIEIGVYDLLHAAGIHLNAVVGHSSGEIAAVYAAGILSAEDAMKIAYYRGMHAKSAKFSRQNGGMIAVGISYDDARAFCAQPSFSRRLVVAASNAPTSVTLSGDLDAIHEAKKAFEETRTFARILKVDVAYHSHHMRSCAQAYLASLEGCRIQVRQPKTDCVWISSVTGATISVDDKMTSSLAGQYWVENMLQPVLFSQAIQHAVNGSRFDIGIEVGPHHALKGPVLQTMKLAIGTDIPYFSILKRVSLTCMPHLRPWVACGSI</sequence>
<accession>A0A397I2S2</accession>
<evidence type="ECO:0000313" key="5">
    <source>
        <dbReference type="EMBL" id="RHZ67150.1"/>
    </source>
</evidence>
<dbReference type="GO" id="GO:0044550">
    <property type="term" value="P:secondary metabolite biosynthetic process"/>
    <property type="evidence" value="ECO:0007669"/>
    <property type="project" value="TreeGrafter"/>
</dbReference>
<dbReference type="Gene3D" id="3.30.70.3290">
    <property type="match status" value="1"/>
</dbReference>
<dbReference type="STRING" id="41047.A0A397I2S2"/>
<dbReference type="InterPro" id="IPR016035">
    <property type="entry name" value="Acyl_Trfase/lysoPLipase"/>
</dbReference>
<keyword evidence="6" id="KW-1185">Reference proteome</keyword>
<dbReference type="EMBL" id="NKHU02000008">
    <property type="protein sequence ID" value="RHZ67150.1"/>
    <property type="molecule type" value="Genomic_DNA"/>
</dbReference>
<keyword evidence="1" id="KW-0596">Phosphopantetheine</keyword>
<proteinExistence type="predicted"/>
<dbReference type="InterPro" id="IPR014030">
    <property type="entry name" value="Ketoacyl_synth_N"/>
</dbReference>
<dbReference type="InterPro" id="IPR020841">
    <property type="entry name" value="PKS_Beta-ketoAc_synthase_dom"/>
</dbReference>
<evidence type="ECO:0000313" key="6">
    <source>
        <dbReference type="Proteomes" id="UP000215305"/>
    </source>
</evidence>
<dbReference type="CDD" id="cd00833">
    <property type="entry name" value="PKS"/>
    <property type="match status" value="1"/>
</dbReference>
<dbReference type="SMART" id="SM00825">
    <property type="entry name" value="PKS_KS"/>
    <property type="match status" value="1"/>
</dbReference>
<feature type="domain" description="Ketosynthase family 3 (KS3)" evidence="4">
    <location>
        <begin position="2"/>
        <end position="436"/>
    </location>
</feature>
<dbReference type="OrthoDB" id="329835at2759"/>
<keyword evidence="3" id="KW-0808">Transferase</keyword>
<dbReference type="PANTHER" id="PTHR43775:SF20">
    <property type="entry name" value="HYBRID PKS-NRPS SYNTHETASE APDA"/>
    <property type="match status" value="1"/>
</dbReference>
<dbReference type="InterPro" id="IPR016036">
    <property type="entry name" value="Malonyl_transacylase_ACP-bd"/>
</dbReference>
<dbReference type="Gene3D" id="3.40.47.10">
    <property type="match status" value="1"/>
</dbReference>
<evidence type="ECO:0000256" key="3">
    <source>
        <dbReference type="ARBA" id="ARBA00022679"/>
    </source>
</evidence>
<dbReference type="InterPro" id="IPR001227">
    <property type="entry name" value="Ac_transferase_dom_sf"/>
</dbReference>
<gene>
    <name evidence="5" type="ORF">CDV56_108208</name>
</gene>
<evidence type="ECO:0000256" key="2">
    <source>
        <dbReference type="ARBA" id="ARBA00022553"/>
    </source>
</evidence>
<evidence type="ECO:0000259" key="4">
    <source>
        <dbReference type="PROSITE" id="PS52004"/>
    </source>
</evidence>
<dbReference type="SMART" id="SM00827">
    <property type="entry name" value="PKS_AT"/>
    <property type="match status" value="1"/>
</dbReference>
<name>A0A397I2S2_ASPTH</name>
<dbReference type="SUPFAM" id="SSF53901">
    <property type="entry name" value="Thiolase-like"/>
    <property type="match status" value="1"/>
</dbReference>
<dbReference type="SUPFAM" id="SSF55048">
    <property type="entry name" value="Probable ACP-binding domain of malonyl-CoA ACP transacylase"/>
    <property type="match status" value="1"/>
</dbReference>
<dbReference type="VEuPathDB" id="FungiDB:CDV56_108208"/>
<dbReference type="Proteomes" id="UP000215305">
    <property type="component" value="Unassembled WGS sequence"/>
</dbReference>
<dbReference type="InterPro" id="IPR032821">
    <property type="entry name" value="PKS_assoc"/>
</dbReference>
<dbReference type="GO" id="GO:0004312">
    <property type="term" value="F:fatty acid synthase activity"/>
    <property type="evidence" value="ECO:0007669"/>
    <property type="project" value="TreeGrafter"/>
</dbReference>
<dbReference type="Pfam" id="PF00698">
    <property type="entry name" value="Acyl_transf_1"/>
    <property type="match status" value="1"/>
</dbReference>
<evidence type="ECO:0000256" key="1">
    <source>
        <dbReference type="ARBA" id="ARBA00022450"/>
    </source>
</evidence>
<reference evidence="5" key="1">
    <citation type="submission" date="2018-08" db="EMBL/GenBank/DDBJ databases">
        <title>Draft genome sequence of azole-resistant Aspergillus thermomutatus (Neosartorya pseudofischeri) strain HMR AF 39, isolated from a human nasal aspirate.</title>
        <authorList>
            <person name="Parent-Michaud M."/>
            <person name="Dufresne P.J."/>
            <person name="Fournier E."/>
            <person name="Martineau C."/>
            <person name="Moreira S."/>
            <person name="Perkins V."/>
            <person name="De Repentigny L."/>
            <person name="Dufresne S.F."/>
        </authorList>
    </citation>
    <scope>NUCLEOTIDE SEQUENCE [LARGE SCALE GENOMIC DNA]</scope>
    <source>
        <strain evidence="5">HMR AF 39</strain>
    </source>
</reference>
<comment type="caution">
    <text evidence="5">The sequence shown here is derived from an EMBL/GenBank/DDBJ whole genome shotgun (WGS) entry which is preliminary data.</text>
</comment>
<dbReference type="SUPFAM" id="SSF52151">
    <property type="entry name" value="FabD/lysophospholipase-like"/>
    <property type="match status" value="1"/>
</dbReference>
<keyword evidence="2" id="KW-0597">Phosphoprotein</keyword>
<dbReference type="GO" id="GO:0006633">
    <property type="term" value="P:fatty acid biosynthetic process"/>
    <property type="evidence" value="ECO:0007669"/>
    <property type="project" value="TreeGrafter"/>
</dbReference>
<dbReference type="Pfam" id="PF16197">
    <property type="entry name" value="KAsynt_C_assoc"/>
    <property type="match status" value="1"/>
</dbReference>
<organism evidence="5 6">
    <name type="scientific">Aspergillus thermomutatus</name>
    <name type="common">Neosartorya pseudofischeri</name>
    <dbReference type="NCBI Taxonomy" id="41047"/>
    <lineage>
        <taxon>Eukaryota</taxon>
        <taxon>Fungi</taxon>
        <taxon>Dikarya</taxon>
        <taxon>Ascomycota</taxon>
        <taxon>Pezizomycotina</taxon>
        <taxon>Eurotiomycetes</taxon>
        <taxon>Eurotiomycetidae</taxon>
        <taxon>Eurotiales</taxon>
        <taxon>Aspergillaceae</taxon>
        <taxon>Aspergillus</taxon>
        <taxon>Aspergillus subgen. Fumigati</taxon>
    </lineage>
</organism>
<dbReference type="PANTHER" id="PTHR43775">
    <property type="entry name" value="FATTY ACID SYNTHASE"/>
    <property type="match status" value="1"/>
</dbReference>
<dbReference type="PROSITE" id="PS52004">
    <property type="entry name" value="KS3_2"/>
    <property type="match status" value="1"/>
</dbReference>
<dbReference type="InterPro" id="IPR014043">
    <property type="entry name" value="Acyl_transferase_dom"/>
</dbReference>
<dbReference type="Pfam" id="PF00109">
    <property type="entry name" value="ketoacyl-synt"/>
    <property type="match status" value="1"/>
</dbReference>
<dbReference type="Pfam" id="PF02801">
    <property type="entry name" value="Ketoacyl-synt_C"/>
    <property type="match status" value="1"/>
</dbReference>
<dbReference type="InterPro" id="IPR016039">
    <property type="entry name" value="Thiolase-like"/>
</dbReference>
<dbReference type="GeneID" id="38130182"/>
<dbReference type="RefSeq" id="XP_026618502.1">
    <property type="nucleotide sequence ID" value="XM_026761827.1"/>
</dbReference>
<dbReference type="Gene3D" id="3.40.366.10">
    <property type="entry name" value="Malonyl-Coenzyme A Acyl Carrier Protein, domain 2"/>
    <property type="match status" value="1"/>
</dbReference>
<dbReference type="InterPro" id="IPR050091">
    <property type="entry name" value="PKS_NRPS_Biosynth_Enz"/>
</dbReference>
<dbReference type="AlphaFoldDB" id="A0A397I2S2"/>
<protein>
    <recommendedName>
        <fullName evidence="4">Ketosynthase family 3 (KS3) domain-containing protein</fullName>
    </recommendedName>
</protein>
<dbReference type="InterPro" id="IPR014031">
    <property type="entry name" value="Ketoacyl_synth_C"/>
</dbReference>